<comment type="caution">
    <text evidence="10">The sequence shown here is derived from an EMBL/GenBank/DDBJ whole genome shotgun (WGS) entry which is preliminary data.</text>
</comment>
<dbReference type="Pfam" id="PF00696">
    <property type="entry name" value="AA_kinase"/>
    <property type="match status" value="1"/>
</dbReference>
<comment type="pathway">
    <text evidence="8">Amino-acid biosynthesis; L-proline biosynthesis; L-glutamate 5-semialdehyde from L-glutamate: step 1/2.</text>
</comment>
<dbReference type="CDD" id="cd04242">
    <property type="entry name" value="AAK_G5K_ProB"/>
    <property type="match status" value="1"/>
</dbReference>
<keyword evidence="6 8" id="KW-0418">Kinase</keyword>
<feature type="binding site" evidence="8">
    <location>
        <position position="140"/>
    </location>
    <ligand>
        <name>substrate</name>
    </ligand>
</feature>
<evidence type="ECO:0000256" key="4">
    <source>
        <dbReference type="ARBA" id="ARBA00022679"/>
    </source>
</evidence>
<dbReference type="NCBIfam" id="TIGR01027">
    <property type="entry name" value="proB"/>
    <property type="match status" value="1"/>
</dbReference>
<dbReference type="EC" id="2.7.2.11" evidence="8"/>
<evidence type="ECO:0000313" key="10">
    <source>
        <dbReference type="EMBL" id="MBM7562009.1"/>
    </source>
</evidence>
<dbReference type="InterPro" id="IPR005715">
    <property type="entry name" value="Glu_5kinase/COase_Synthase"/>
</dbReference>
<keyword evidence="4 8" id="KW-0808">Transferase</keyword>
<proteinExistence type="inferred from homology"/>
<sequence length="266" mass="29040">MDTIKTYQKIVIKIGSSSLTHDSGLIDLWKMEQLVKQIANLYNSGRDIIIVSSGAIAAGMGKLKFANRPLEISEKQAAAAIGQSVLMHMYDKFFSEFGLTVAQILLTKDDMASDKRRSHCIHALDRLIEHRIIPIVNENDVVAVDEIKVGDNDTLSAEVCVMADFDLLVILSDIDGVYTKDPNRHPDARLIPSIGSLQALNEITASDTSSTVGTGGMITKFNAAKILHTFNKDMLIVNASTKNILNQCFDGVATGTVFKFSSHKEG</sequence>
<comment type="similarity">
    <text evidence="8">Belongs to the glutamate 5-kinase family.</text>
</comment>
<dbReference type="HAMAP" id="MF_00456">
    <property type="entry name" value="ProB"/>
    <property type="match status" value="1"/>
</dbReference>
<comment type="subcellular location">
    <subcellularLocation>
        <location evidence="8">Cytoplasm</location>
    </subcellularLocation>
</comment>
<accession>A0ABS2MRJ5</accession>
<feature type="binding site" evidence="8">
    <location>
        <position position="13"/>
    </location>
    <ligand>
        <name>ATP</name>
        <dbReference type="ChEBI" id="CHEBI:30616"/>
    </ligand>
</feature>
<keyword evidence="7 8" id="KW-0067">ATP-binding</keyword>
<dbReference type="PRINTS" id="PR00474">
    <property type="entry name" value="GLU5KINASE"/>
</dbReference>
<keyword evidence="5 8" id="KW-0547">Nucleotide-binding</keyword>
<gene>
    <name evidence="8" type="primary">proB</name>
    <name evidence="10" type="ORF">JOC49_001552</name>
</gene>
<dbReference type="InterPro" id="IPR041739">
    <property type="entry name" value="G5K_ProB"/>
</dbReference>
<dbReference type="PANTHER" id="PTHR43654:SF1">
    <property type="entry name" value="ISOPENTENYL PHOSPHATE KINASE"/>
    <property type="match status" value="1"/>
</dbReference>
<dbReference type="GO" id="GO:0004349">
    <property type="term" value="F:glutamate 5-kinase activity"/>
    <property type="evidence" value="ECO:0007669"/>
    <property type="project" value="UniProtKB-EC"/>
</dbReference>
<dbReference type="SUPFAM" id="SSF53633">
    <property type="entry name" value="Carbamate kinase-like"/>
    <property type="match status" value="1"/>
</dbReference>
<feature type="binding site" evidence="8">
    <location>
        <position position="53"/>
    </location>
    <ligand>
        <name>substrate</name>
    </ligand>
</feature>
<evidence type="ECO:0000256" key="1">
    <source>
        <dbReference type="ARBA" id="ARBA00022490"/>
    </source>
</evidence>
<dbReference type="PIRSF" id="PIRSF000729">
    <property type="entry name" value="GK"/>
    <property type="match status" value="1"/>
</dbReference>
<dbReference type="PANTHER" id="PTHR43654">
    <property type="entry name" value="GLUTAMATE 5-KINASE"/>
    <property type="match status" value="1"/>
</dbReference>
<feature type="binding site" evidence="8">
    <location>
        <begin position="172"/>
        <end position="173"/>
    </location>
    <ligand>
        <name>ATP</name>
        <dbReference type="ChEBI" id="CHEBI:30616"/>
    </ligand>
</feature>
<keyword evidence="2 8" id="KW-0028">Amino-acid biosynthesis</keyword>
<evidence type="ECO:0000256" key="3">
    <source>
        <dbReference type="ARBA" id="ARBA00022650"/>
    </source>
</evidence>
<dbReference type="InterPro" id="IPR011529">
    <property type="entry name" value="Glu_5kinase"/>
</dbReference>
<dbReference type="InterPro" id="IPR001057">
    <property type="entry name" value="Glu/AcGlu_kinase"/>
</dbReference>
<dbReference type="Proteomes" id="UP000767854">
    <property type="component" value="Unassembled WGS sequence"/>
</dbReference>
<feature type="binding site" evidence="8">
    <location>
        <position position="152"/>
    </location>
    <ligand>
        <name>substrate</name>
    </ligand>
</feature>
<evidence type="ECO:0000259" key="9">
    <source>
        <dbReference type="Pfam" id="PF00696"/>
    </source>
</evidence>
<name>A0ABS2MRJ5_9FIRM</name>
<feature type="binding site" evidence="8">
    <location>
        <begin position="214"/>
        <end position="220"/>
    </location>
    <ligand>
        <name>ATP</name>
        <dbReference type="ChEBI" id="CHEBI:30616"/>
    </ligand>
</feature>
<comment type="catalytic activity">
    <reaction evidence="8">
        <text>L-glutamate + ATP = L-glutamyl 5-phosphate + ADP</text>
        <dbReference type="Rhea" id="RHEA:14877"/>
        <dbReference type="ChEBI" id="CHEBI:29985"/>
        <dbReference type="ChEBI" id="CHEBI:30616"/>
        <dbReference type="ChEBI" id="CHEBI:58274"/>
        <dbReference type="ChEBI" id="CHEBI:456216"/>
        <dbReference type="EC" id="2.7.2.11"/>
    </reaction>
</comment>
<dbReference type="InterPro" id="IPR001048">
    <property type="entry name" value="Asp/Glu/Uridylate_kinase"/>
</dbReference>
<protein>
    <recommendedName>
        <fullName evidence="8">Glutamate 5-kinase</fullName>
        <ecNumber evidence="8">2.7.2.11</ecNumber>
    </recommendedName>
    <alternativeName>
        <fullName evidence="8">Gamma-glutamyl kinase</fullName>
        <shortName evidence="8">GK</shortName>
    </alternativeName>
</protein>
<keyword evidence="11" id="KW-1185">Reference proteome</keyword>
<evidence type="ECO:0000256" key="5">
    <source>
        <dbReference type="ARBA" id="ARBA00022741"/>
    </source>
</evidence>
<evidence type="ECO:0000313" key="11">
    <source>
        <dbReference type="Proteomes" id="UP000767854"/>
    </source>
</evidence>
<evidence type="ECO:0000256" key="6">
    <source>
        <dbReference type="ARBA" id="ARBA00022777"/>
    </source>
</evidence>
<dbReference type="RefSeq" id="WP_204664031.1">
    <property type="nucleotide sequence ID" value="NZ_JAFBDT010000011.1"/>
</dbReference>
<evidence type="ECO:0000256" key="8">
    <source>
        <dbReference type="HAMAP-Rule" id="MF_00456"/>
    </source>
</evidence>
<feature type="domain" description="Aspartate/glutamate/uridylate kinase" evidence="9">
    <location>
        <begin position="9"/>
        <end position="226"/>
    </location>
</feature>
<organism evidence="10 11">
    <name type="scientific">Fusibacter tunisiensis</name>
    <dbReference type="NCBI Taxonomy" id="1008308"/>
    <lineage>
        <taxon>Bacteria</taxon>
        <taxon>Bacillati</taxon>
        <taxon>Bacillota</taxon>
        <taxon>Clostridia</taxon>
        <taxon>Eubacteriales</taxon>
        <taxon>Eubacteriales Family XII. Incertae Sedis</taxon>
        <taxon>Fusibacter</taxon>
    </lineage>
</organism>
<dbReference type="InterPro" id="IPR036393">
    <property type="entry name" value="AceGlu_kinase-like_sf"/>
</dbReference>
<evidence type="ECO:0000256" key="7">
    <source>
        <dbReference type="ARBA" id="ARBA00022840"/>
    </source>
</evidence>
<dbReference type="Gene3D" id="3.40.1160.10">
    <property type="entry name" value="Acetylglutamate kinase-like"/>
    <property type="match status" value="1"/>
</dbReference>
<comment type="function">
    <text evidence="8">Catalyzes the transfer of a phosphate group to glutamate to form L-glutamate 5-phosphate.</text>
</comment>
<evidence type="ECO:0000256" key="2">
    <source>
        <dbReference type="ARBA" id="ARBA00022605"/>
    </source>
</evidence>
<keyword evidence="1 8" id="KW-0963">Cytoplasm</keyword>
<keyword evidence="3 8" id="KW-0641">Proline biosynthesis</keyword>
<dbReference type="EMBL" id="JAFBDT010000011">
    <property type="protein sequence ID" value="MBM7562009.1"/>
    <property type="molecule type" value="Genomic_DNA"/>
</dbReference>
<reference evidence="10 11" key="1">
    <citation type="submission" date="2021-01" db="EMBL/GenBank/DDBJ databases">
        <title>Genomic Encyclopedia of Type Strains, Phase IV (KMG-IV): sequencing the most valuable type-strain genomes for metagenomic binning, comparative biology and taxonomic classification.</title>
        <authorList>
            <person name="Goeker M."/>
        </authorList>
    </citation>
    <scope>NUCLEOTIDE SEQUENCE [LARGE SCALE GENOMIC DNA]</scope>
    <source>
        <strain evidence="10 11">DSM 24436</strain>
    </source>
</reference>